<dbReference type="Proteomes" id="UP001055460">
    <property type="component" value="Chromosome"/>
</dbReference>
<organism evidence="1 2">
    <name type="scientific">Ensifer adhaerens</name>
    <name type="common">Sinorhizobium morelense</name>
    <dbReference type="NCBI Taxonomy" id="106592"/>
    <lineage>
        <taxon>Bacteria</taxon>
        <taxon>Pseudomonadati</taxon>
        <taxon>Pseudomonadota</taxon>
        <taxon>Alphaproteobacteria</taxon>
        <taxon>Hyphomicrobiales</taxon>
        <taxon>Rhizobiaceae</taxon>
        <taxon>Sinorhizobium/Ensifer group</taxon>
        <taxon>Ensifer</taxon>
    </lineage>
</organism>
<protein>
    <submittedName>
        <fullName evidence="1">Uncharacterized protein</fullName>
    </submittedName>
</protein>
<dbReference type="EMBL" id="CP098807">
    <property type="protein sequence ID" value="USJ22228.1"/>
    <property type="molecule type" value="Genomic_DNA"/>
</dbReference>
<dbReference type="AlphaFoldDB" id="A0A9Q8Y4P7"/>
<dbReference type="OrthoDB" id="8419802at2"/>
<evidence type="ECO:0000313" key="2">
    <source>
        <dbReference type="Proteomes" id="UP001055460"/>
    </source>
</evidence>
<accession>A0A9Q8Y4P7</accession>
<gene>
    <name evidence="1" type="ORF">NE863_13000</name>
</gene>
<dbReference type="RefSeq" id="WP_143034243.1">
    <property type="nucleotide sequence ID" value="NZ_CP098807.1"/>
</dbReference>
<sequence>MSQHFQQAILALGEAIAHERGATDDSRGALGVRAAEFLLKVHRQMPDYLRPPFHSLVLLFNAWPLLRRGKFFHQLSLDDRLAELDKWRQSRLEFRRRFVEFHMSLALFCIYSDLYGQDYQHEPATGVPASP</sequence>
<reference evidence="1" key="1">
    <citation type="submission" date="2022-06" db="EMBL/GenBank/DDBJ databases">
        <title>Physiological and biochemical characterization and genomic elucidation of a strain of the genus Ensifer adhaerens M8 that combines arsenic oxidation and chromium reduction.</title>
        <authorList>
            <person name="Li X."/>
            <person name="Yu c."/>
        </authorList>
    </citation>
    <scope>NUCLEOTIDE SEQUENCE</scope>
    <source>
        <strain evidence="1">M8</strain>
    </source>
</reference>
<proteinExistence type="predicted"/>
<evidence type="ECO:0000313" key="1">
    <source>
        <dbReference type="EMBL" id="USJ22228.1"/>
    </source>
</evidence>
<name>A0A9Q8Y4P7_ENSAD</name>